<evidence type="ECO:0000313" key="4">
    <source>
        <dbReference type="WBParaSite" id="ECPE_0000356001-mRNA-1"/>
    </source>
</evidence>
<dbReference type="InterPro" id="IPR000626">
    <property type="entry name" value="Ubiquitin-like_dom"/>
</dbReference>
<dbReference type="SUPFAM" id="SSF54236">
    <property type="entry name" value="Ubiquitin-like"/>
    <property type="match status" value="1"/>
</dbReference>
<evidence type="ECO:0000313" key="2">
    <source>
        <dbReference type="EMBL" id="VDP69852.1"/>
    </source>
</evidence>
<protein>
    <submittedName>
        <fullName evidence="4">Ubiquitin-like domain-containing protein</fullName>
    </submittedName>
</protein>
<dbReference type="EMBL" id="UZAN01040494">
    <property type="protein sequence ID" value="VDP69852.1"/>
    <property type="molecule type" value="Genomic_DNA"/>
</dbReference>
<reference evidence="4" key="1">
    <citation type="submission" date="2016-06" db="UniProtKB">
        <authorList>
            <consortium name="WormBaseParasite"/>
        </authorList>
    </citation>
    <scope>IDENTIFICATION</scope>
</reference>
<reference evidence="2 3" key="2">
    <citation type="submission" date="2018-11" db="EMBL/GenBank/DDBJ databases">
        <authorList>
            <consortium name="Pathogen Informatics"/>
        </authorList>
    </citation>
    <scope>NUCLEOTIDE SEQUENCE [LARGE SCALE GENOMIC DNA]</scope>
    <source>
        <strain evidence="2 3">Egypt</strain>
    </source>
</reference>
<evidence type="ECO:0000313" key="3">
    <source>
        <dbReference type="Proteomes" id="UP000272942"/>
    </source>
</evidence>
<keyword evidence="3" id="KW-1185">Reference proteome</keyword>
<accession>A0A183A9C2</accession>
<organism evidence="4">
    <name type="scientific">Echinostoma caproni</name>
    <dbReference type="NCBI Taxonomy" id="27848"/>
    <lineage>
        <taxon>Eukaryota</taxon>
        <taxon>Metazoa</taxon>
        <taxon>Spiralia</taxon>
        <taxon>Lophotrochozoa</taxon>
        <taxon>Platyhelminthes</taxon>
        <taxon>Trematoda</taxon>
        <taxon>Digenea</taxon>
        <taxon>Plagiorchiida</taxon>
        <taxon>Echinostomata</taxon>
        <taxon>Echinostomatoidea</taxon>
        <taxon>Echinostomatidae</taxon>
        <taxon>Echinostoma</taxon>
    </lineage>
</organism>
<gene>
    <name evidence="2" type="ORF">ECPE_LOCUS3557</name>
</gene>
<name>A0A183A9C2_9TREM</name>
<dbReference type="AlphaFoldDB" id="A0A183A9C2"/>
<dbReference type="CDD" id="cd17039">
    <property type="entry name" value="Ubl_ubiquitin_like"/>
    <property type="match status" value="1"/>
</dbReference>
<dbReference type="SMART" id="SM00213">
    <property type="entry name" value="UBQ"/>
    <property type="match status" value="1"/>
</dbReference>
<evidence type="ECO:0000259" key="1">
    <source>
        <dbReference type="PROSITE" id="PS50053"/>
    </source>
</evidence>
<feature type="domain" description="Ubiquitin-like" evidence="1">
    <location>
        <begin position="1"/>
        <end position="67"/>
    </location>
</feature>
<dbReference type="OrthoDB" id="756206at2759"/>
<proteinExistence type="predicted"/>
<dbReference type="InterPro" id="IPR029071">
    <property type="entry name" value="Ubiquitin-like_domsf"/>
</dbReference>
<dbReference type="WBParaSite" id="ECPE_0000356001-mRNA-1">
    <property type="protein sequence ID" value="ECPE_0000356001-mRNA-1"/>
    <property type="gene ID" value="ECPE_0000356001"/>
</dbReference>
<dbReference type="PROSITE" id="PS50053">
    <property type="entry name" value="UBIQUITIN_2"/>
    <property type="match status" value="1"/>
</dbReference>
<sequence>MQIVVHFLTRPTFRMTVSPDESIKSVKNKIQNHMNVFPNVMTLCHIDRNLDEQLTLAQYRIPDGAHIRCKCSM</sequence>
<dbReference type="Proteomes" id="UP000272942">
    <property type="component" value="Unassembled WGS sequence"/>
</dbReference>
<dbReference type="Pfam" id="PF00240">
    <property type="entry name" value="ubiquitin"/>
    <property type="match status" value="1"/>
</dbReference>
<dbReference type="Gene3D" id="3.10.20.90">
    <property type="entry name" value="Phosphatidylinositol 3-kinase Catalytic Subunit, Chain A, domain 1"/>
    <property type="match status" value="1"/>
</dbReference>